<comment type="similarity">
    <text evidence="2">Belongs to the V-ATPase 116 kDa subunit family.</text>
</comment>
<reference evidence="9" key="2">
    <citation type="journal article" date="2021" name="PeerJ">
        <title>Extensive microbial diversity within the chicken gut microbiome revealed by metagenomics and culture.</title>
        <authorList>
            <person name="Gilroy R."/>
            <person name="Ravi A."/>
            <person name="Getino M."/>
            <person name="Pursley I."/>
            <person name="Horton D.L."/>
            <person name="Alikhan N.F."/>
            <person name="Baker D."/>
            <person name="Gharbi K."/>
            <person name="Hall N."/>
            <person name="Watson M."/>
            <person name="Adriaenssens E.M."/>
            <person name="Foster-Nyarko E."/>
            <person name="Jarju S."/>
            <person name="Secka A."/>
            <person name="Antonio M."/>
            <person name="Oren A."/>
            <person name="Chaudhuri R.R."/>
            <person name="La Ragione R."/>
            <person name="Hildebrand F."/>
            <person name="Pallen M.J."/>
        </authorList>
    </citation>
    <scope>NUCLEOTIDE SEQUENCE</scope>
    <source>
        <strain evidence="9">B3-4054</strain>
    </source>
</reference>
<dbReference type="AlphaFoldDB" id="A0A9D9ELY2"/>
<comment type="subcellular location">
    <subcellularLocation>
        <location evidence="1">Membrane</location>
        <topology evidence="1">Multi-pass membrane protein</topology>
    </subcellularLocation>
</comment>
<evidence type="ECO:0000256" key="5">
    <source>
        <dbReference type="ARBA" id="ARBA00022989"/>
    </source>
</evidence>
<comment type="caution">
    <text evidence="9">The sequence shown here is derived from an EMBL/GenBank/DDBJ whole genome shotgun (WGS) entry which is preliminary data.</text>
</comment>
<evidence type="ECO:0000313" key="9">
    <source>
        <dbReference type="EMBL" id="MBO8449968.1"/>
    </source>
</evidence>
<dbReference type="InterPro" id="IPR002490">
    <property type="entry name" value="V-ATPase_116kDa_su"/>
</dbReference>
<name>A0A9D9ELY2_9SPIR</name>
<dbReference type="Proteomes" id="UP000823616">
    <property type="component" value="Unassembled WGS sequence"/>
</dbReference>
<keyword evidence="4 8" id="KW-0812">Transmembrane</keyword>
<organism evidence="9 10">
    <name type="scientific">Candidatus Avitreponema avistercoris</name>
    <dbReference type="NCBI Taxonomy" id="2840705"/>
    <lineage>
        <taxon>Bacteria</taxon>
        <taxon>Pseudomonadati</taxon>
        <taxon>Spirochaetota</taxon>
        <taxon>Spirochaetia</taxon>
        <taxon>Spirochaetales</taxon>
        <taxon>Candidatus Avitreponema</taxon>
    </lineage>
</organism>
<feature type="transmembrane region" description="Helical" evidence="8">
    <location>
        <begin position="574"/>
        <end position="592"/>
    </location>
</feature>
<dbReference type="Gene3D" id="1.20.1460.20">
    <property type="match status" value="1"/>
</dbReference>
<dbReference type="GO" id="GO:0016471">
    <property type="term" value="C:vacuolar proton-transporting V-type ATPase complex"/>
    <property type="evidence" value="ECO:0007669"/>
    <property type="project" value="TreeGrafter"/>
</dbReference>
<dbReference type="Gene3D" id="3.30.70.2750">
    <property type="match status" value="1"/>
</dbReference>
<evidence type="ECO:0000256" key="3">
    <source>
        <dbReference type="ARBA" id="ARBA00022448"/>
    </source>
</evidence>
<keyword evidence="5 8" id="KW-1133">Transmembrane helix</keyword>
<evidence type="ECO:0000256" key="2">
    <source>
        <dbReference type="ARBA" id="ARBA00009904"/>
    </source>
</evidence>
<dbReference type="GO" id="GO:0007035">
    <property type="term" value="P:vacuolar acidification"/>
    <property type="evidence" value="ECO:0007669"/>
    <property type="project" value="TreeGrafter"/>
</dbReference>
<evidence type="ECO:0000256" key="6">
    <source>
        <dbReference type="ARBA" id="ARBA00023065"/>
    </source>
</evidence>
<keyword evidence="3" id="KW-0813">Transport</keyword>
<evidence type="ECO:0000313" key="10">
    <source>
        <dbReference type="Proteomes" id="UP000823616"/>
    </source>
</evidence>
<evidence type="ECO:0000256" key="8">
    <source>
        <dbReference type="SAM" id="Phobius"/>
    </source>
</evidence>
<dbReference type="GO" id="GO:0033179">
    <property type="term" value="C:proton-transporting V-type ATPase, V0 domain"/>
    <property type="evidence" value="ECO:0007669"/>
    <property type="project" value="InterPro"/>
</dbReference>
<gene>
    <name evidence="9" type="ORF">IAA96_02565</name>
</gene>
<keyword evidence="7 8" id="KW-0472">Membrane</keyword>
<evidence type="ECO:0000256" key="4">
    <source>
        <dbReference type="ARBA" id="ARBA00022692"/>
    </source>
</evidence>
<proteinExistence type="inferred from homology"/>
<dbReference type="EMBL" id="JADIMS010000043">
    <property type="protein sequence ID" value="MBO8449968.1"/>
    <property type="molecule type" value="Genomic_DNA"/>
</dbReference>
<dbReference type="GO" id="GO:0051117">
    <property type="term" value="F:ATPase binding"/>
    <property type="evidence" value="ECO:0007669"/>
    <property type="project" value="TreeGrafter"/>
</dbReference>
<sequence>MLRTAPMKMAELMILREDIDRVLEYIGKKADFQPQQDVSPQPSGEGVHARILERLKDCRAYLGIPDAEEYAASATLPSAADEEAALKLIAAADDLRRRETRCTENSRRLSAAYTEAHAFANLKVSYSELEHLTFLTFRIGKIDPAVFDSLQAALGDRAVLVALGDDKSRILAASSKKGRFALDSELKRFGFVQLEIAKDFKGVPAGVLEGLEKQVQEAGEEAAAVAAEKQAFCGQNREKLLSLLQVFSLETQIAGIRDKLESTQMVFRLSGWIPAEDGPKLMRDLDELTEGRVAIRLYTPSEVPSVQSGQEKVPVRFKHNAFTKSFERMVFSYGAPLYGTIDPTPLVAFFFTLLFGIMFGDLGQGLVFFCLGLVLNTGKVPLLRKWQKFGPIFIGIGCSSMLMGLLTGEFFANGDVLVPFSRWITGFFGAPRDHILHLMPSADSVGKLMMFFGFTLCVGFLINSIGLILNIVNLFSLGKPAQAIFSKTGICGAWFFWYAVFLAVRVAFFGGHPHIADWILLALPLAGLFFASPLTRLLEHEDKVLENGVFAAVIEGVVELLETISTYISNSVSFLRVGAFALSHAVLSYIVFTMTNLVGGAGGLAVMLFGNCVIIVLEGMIVAIQVIRLQYYEFFSKFFTETGREFTPFRFKYKTN</sequence>
<keyword evidence="6" id="KW-0406">Ion transport</keyword>
<evidence type="ECO:0000256" key="7">
    <source>
        <dbReference type="ARBA" id="ARBA00023136"/>
    </source>
</evidence>
<accession>A0A9D9ELY2</accession>
<feature type="transmembrane region" description="Helical" evidence="8">
    <location>
        <begin position="448"/>
        <end position="472"/>
    </location>
</feature>
<dbReference type="Pfam" id="PF01496">
    <property type="entry name" value="V_ATPase_I"/>
    <property type="match status" value="2"/>
</dbReference>
<feature type="transmembrane region" description="Helical" evidence="8">
    <location>
        <begin position="389"/>
        <end position="412"/>
    </location>
</feature>
<feature type="transmembrane region" description="Helical" evidence="8">
    <location>
        <begin position="346"/>
        <end position="377"/>
    </location>
</feature>
<reference evidence="9" key="1">
    <citation type="submission" date="2020-10" db="EMBL/GenBank/DDBJ databases">
        <authorList>
            <person name="Gilroy R."/>
        </authorList>
    </citation>
    <scope>NUCLEOTIDE SEQUENCE</scope>
    <source>
        <strain evidence="9">B3-4054</strain>
    </source>
</reference>
<dbReference type="Gene3D" id="3.30.70.2170">
    <property type="match status" value="1"/>
</dbReference>
<feature type="transmembrane region" description="Helical" evidence="8">
    <location>
        <begin position="515"/>
        <end position="534"/>
    </location>
</feature>
<dbReference type="GO" id="GO:0046961">
    <property type="term" value="F:proton-transporting ATPase activity, rotational mechanism"/>
    <property type="evidence" value="ECO:0007669"/>
    <property type="project" value="InterPro"/>
</dbReference>
<feature type="transmembrane region" description="Helical" evidence="8">
    <location>
        <begin position="604"/>
        <end position="627"/>
    </location>
</feature>
<dbReference type="PANTHER" id="PTHR11629:SF63">
    <property type="entry name" value="V-TYPE PROTON ATPASE SUBUNIT A"/>
    <property type="match status" value="1"/>
</dbReference>
<evidence type="ECO:0000256" key="1">
    <source>
        <dbReference type="ARBA" id="ARBA00004141"/>
    </source>
</evidence>
<protein>
    <submittedName>
        <fullName evidence="9">ATPase</fullName>
    </submittedName>
</protein>
<feature type="transmembrane region" description="Helical" evidence="8">
    <location>
        <begin position="484"/>
        <end position="509"/>
    </location>
</feature>
<dbReference type="PANTHER" id="PTHR11629">
    <property type="entry name" value="VACUOLAR PROTON ATPASES"/>
    <property type="match status" value="1"/>
</dbReference>